<dbReference type="RefSeq" id="WP_212981424.1">
    <property type="nucleotide sequence ID" value="NZ_AP025343.1"/>
</dbReference>
<gene>
    <name evidence="1" type="ORF">J34TS1_61960</name>
</gene>
<dbReference type="GO" id="GO:0003700">
    <property type="term" value="F:DNA-binding transcription factor activity"/>
    <property type="evidence" value="ECO:0007669"/>
    <property type="project" value="InterPro"/>
</dbReference>
<name>A0A920CRU2_9BACL</name>
<accession>A0A920CRU2</accession>
<dbReference type="AlphaFoldDB" id="A0A920CRU2"/>
<evidence type="ECO:0000313" key="1">
    <source>
        <dbReference type="EMBL" id="GIO51431.1"/>
    </source>
</evidence>
<protein>
    <recommendedName>
        <fullName evidence="3">RNA polymerase sigma-70 region 2 domain-containing protein</fullName>
    </recommendedName>
</protein>
<dbReference type="EMBL" id="BORT01000053">
    <property type="protein sequence ID" value="GIO51431.1"/>
    <property type="molecule type" value="Genomic_DNA"/>
</dbReference>
<dbReference type="InterPro" id="IPR013325">
    <property type="entry name" value="RNA_pol_sigma_r2"/>
</dbReference>
<dbReference type="Proteomes" id="UP000682811">
    <property type="component" value="Unassembled WGS sequence"/>
</dbReference>
<reference evidence="1 2" key="1">
    <citation type="submission" date="2021-03" db="EMBL/GenBank/DDBJ databases">
        <title>Antimicrobial resistance genes in bacteria isolated from Japanese honey, and their potential for conferring macrolide and lincosamide resistance in the American foulbrood pathogen Paenibacillus larvae.</title>
        <authorList>
            <person name="Okamoto M."/>
            <person name="Kumagai M."/>
            <person name="Kanamori H."/>
            <person name="Takamatsu D."/>
        </authorList>
    </citation>
    <scope>NUCLEOTIDE SEQUENCE [LARGE SCALE GENOMIC DNA]</scope>
    <source>
        <strain evidence="1 2">J34TS1</strain>
    </source>
</reference>
<organism evidence="1 2">
    <name type="scientific">Paenibacillus azoreducens</name>
    <dbReference type="NCBI Taxonomy" id="116718"/>
    <lineage>
        <taxon>Bacteria</taxon>
        <taxon>Bacillati</taxon>
        <taxon>Bacillota</taxon>
        <taxon>Bacilli</taxon>
        <taxon>Bacillales</taxon>
        <taxon>Paenibacillaceae</taxon>
        <taxon>Paenibacillus</taxon>
    </lineage>
</organism>
<evidence type="ECO:0008006" key="3">
    <source>
        <dbReference type="Google" id="ProtNLM"/>
    </source>
</evidence>
<dbReference type="GO" id="GO:0006352">
    <property type="term" value="P:DNA-templated transcription initiation"/>
    <property type="evidence" value="ECO:0007669"/>
    <property type="project" value="InterPro"/>
</dbReference>
<proteinExistence type="predicted"/>
<sequence>MEYSDDDLLQLISPSFSLLDEITQREVYRSFHSLNYNMVLYIIQDYDLAQDVIQESFLKSLKKKPYTEDINHCKAHYSKCGIKLFAEVKKLLKES</sequence>
<keyword evidence="2" id="KW-1185">Reference proteome</keyword>
<dbReference type="SUPFAM" id="SSF88946">
    <property type="entry name" value="Sigma2 domain of RNA polymerase sigma factors"/>
    <property type="match status" value="1"/>
</dbReference>
<comment type="caution">
    <text evidence="1">The sequence shown here is derived from an EMBL/GenBank/DDBJ whole genome shotgun (WGS) entry which is preliminary data.</text>
</comment>
<evidence type="ECO:0000313" key="2">
    <source>
        <dbReference type="Proteomes" id="UP000682811"/>
    </source>
</evidence>